<accession>A0AAE3HIH9</accession>
<keyword evidence="2" id="KW-1185">Reference proteome</keyword>
<dbReference type="Proteomes" id="UP001204445">
    <property type="component" value="Unassembled WGS sequence"/>
</dbReference>
<organism evidence="1 2">
    <name type="scientific">Methylohalomonas lacus</name>
    <dbReference type="NCBI Taxonomy" id="398773"/>
    <lineage>
        <taxon>Bacteria</taxon>
        <taxon>Pseudomonadati</taxon>
        <taxon>Pseudomonadota</taxon>
        <taxon>Gammaproteobacteria</taxon>
        <taxon>Methylohalomonadales</taxon>
        <taxon>Methylohalomonadaceae</taxon>
        <taxon>Methylohalomonas</taxon>
    </lineage>
</organism>
<dbReference type="AlphaFoldDB" id="A0AAE3HIH9"/>
<dbReference type="RefSeq" id="WP_259054550.1">
    <property type="nucleotide sequence ID" value="NZ_JANUCT010000005.1"/>
</dbReference>
<evidence type="ECO:0000313" key="1">
    <source>
        <dbReference type="EMBL" id="MCS3902944.1"/>
    </source>
</evidence>
<proteinExistence type="predicted"/>
<evidence type="ECO:0000313" key="2">
    <source>
        <dbReference type="Proteomes" id="UP001204445"/>
    </source>
</evidence>
<protein>
    <submittedName>
        <fullName evidence="1">Uncharacterized protein</fullName>
    </submittedName>
</protein>
<name>A0AAE3HIH9_9GAMM</name>
<gene>
    <name evidence="1" type="ORF">J2T55_000952</name>
</gene>
<reference evidence="1" key="1">
    <citation type="submission" date="2022-08" db="EMBL/GenBank/DDBJ databases">
        <title>Genomic Encyclopedia of Type Strains, Phase III (KMG-III): the genomes of soil and plant-associated and newly described type strains.</title>
        <authorList>
            <person name="Whitman W."/>
        </authorList>
    </citation>
    <scope>NUCLEOTIDE SEQUENCE</scope>
    <source>
        <strain evidence="1">HMT 1</strain>
    </source>
</reference>
<dbReference type="EMBL" id="JANUCT010000005">
    <property type="protein sequence ID" value="MCS3902944.1"/>
    <property type="molecule type" value="Genomic_DNA"/>
</dbReference>
<sequence length="90" mass="10088">MKNLLMTILVLLTFAIVGPVMAKEYPEFGGRCTMGVAMGTEVETDCSVNWVGPNGNLYCFGNEQAKKDFLENEQENLDKAFRKYDQVVKS</sequence>
<comment type="caution">
    <text evidence="1">The sequence shown here is derived from an EMBL/GenBank/DDBJ whole genome shotgun (WGS) entry which is preliminary data.</text>
</comment>